<feature type="binding site" evidence="11">
    <location>
        <begin position="12"/>
        <end position="19"/>
    </location>
    <ligand>
        <name>ATP</name>
        <dbReference type="ChEBI" id="CHEBI:30616"/>
    </ligand>
</feature>
<dbReference type="CDD" id="cd00071">
    <property type="entry name" value="GMPK"/>
    <property type="match status" value="1"/>
</dbReference>
<dbReference type="SMART" id="SM00072">
    <property type="entry name" value="GuKc"/>
    <property type="match status" value="1"/>
</dbReference>
<evidence type="ECO:0000256" key="9">
    <source>
        <dbReference type="ARBA" id="ARBA00030128"/>
    </source>
</evidence>
<dbReference type="Gene3D" id="3.30.63.10">
    <property type="entry name" value="Guanylate Kinase phosphate binding domain"/>
    <property type="match status" value="1"/>
</dbReference>
<dbReference type="EC" id="2.7.4.8" evidence="3 11"/>
<evidence type="ECO:0000256" key="10">
    <source>
        <dbReference type="ARBA" id="ARBA00048594"/>
    </source>
</evidence>
<reference evidence="13" key="1">
    <citation type="submission" date="2017-05" db="EMBL/GenBank/DDBJ databases">
        <authorList>
            <person name="Varghese N."/>
            <person name="Submissions S."/>
        </authorList>
    </citation>
    <scope>NUCLEOTIDE SEQUENCE</scope>
    <source>
        <strain evidence="13">Su22</strain>
    </source>
</reference>
<dbReference type="InterPro" id="IPR008144">
    <property type="entry name" value="Guanylate_kin-like_dom"/>
</dbReference>
<comment type="subcellular location">
    <subcellularLocation>
        <location evidence="11">Cytoplasm</location>
    </subcellularLocation>
</comment>
<dbReference type="InterPro" id="IPR017665">
    <property type="entry name" value="Guanylate_kinase"/>
</dbReference>
<dbReference type="InterPro" id="IPR008145">
    <property type="entry name" value="GK/Ca_channel_bsu"/>
</dbReference>
<comment type="function">
    <text evidence="1 11">Essential for recycling GMP and indirectly, cGMP.</text>
</comment>
<accession>A0AA45WU81</accession>
<dbReference type="Gene3D" id="3.40.50.300">
    <property type="entry name" value="P-loop containing nucleotide triphosphate hydrolases"/>
    <property type="match status" value="1"/>
</dbReference>
<dbReference type="NCBIfam" id="TIGR03263">
    <property type="entry name" value="guanyl_kin"/>
    <property type="match status" value="1"/>
</dbReference>
<evidence type="ECO:0000256" key="2">
    <source>
        <dbReference type="ARBA" id="ARBA00005790"/>
    </source>
</evidence>
<dbReference type="PROSITE" id="PS50052">
    <property type="entry name" value="GUANYLATE_KINASE_2"/>
    <property type="match status" value="1"/>
</dbReference>
<dbReference type="PROSITE" id="PS00856">
    <property type="entry name" value="GUANYLATE_KINASE_1"/>
    <property type="match status" value="1"/>
</dbReference>
<evidence type="ECO:0000256" key="7">
    <source>
        <dbReference type="ARBA" id="ARBA00022777"/>
    </source>
</evidence>
<organism evidence="13 14">
    <name type="scientific">Anoxynatronum buryatiense</name>
    <dbReference type="NCBI Taxonomy" id="489973"/>
    <lineage>
        <taxon>Bacteria</taxon>
        <taxon>Bacillati</taxon>
        <taxon>Bacillota</taxon>
        <taxon>Clostridia</taxon>
        <taxon>Eubacteriales</taxon>
        <taxon>Clostridiaceae</taxon>
        <taxon>Anoxynatronum</taxon>
    </lineage>
</organism>
<keyword evidence="11" id="KW-0963">Cytoplasm</keyword>
<comment type="caution">
    <text evidence="13">The sequence shown here is derived from an EMBL/GenBank/DDBJ whole genome shotgun (WGS) entry which is preliminary data.</text>
</comment>
<evidence type="ECO:0000313" key="13">
    <source>
        <dbReference type="EMBL" id="SMP46862.1"/>
    </source>
</evidence>
<feature type="domain" description="Guanylate kinase-like" evidence="12">
    <location>
        <begin position="5"/>
        <end position="183"/>
    </location>
</feature>
<sequence length="202" mass="23140">MTQEGILIVISGPSGTGKSTIVKEFIRRNPSVQLSVSATTRKARPGEVEGINYFFHSEDEFQKKLHQDAFLEHAVVYGNYYGTPREFVREQLERGKDVLLEIDTAGAMQVRKKFSQGVFLFILPPSMEELHRRINHRGTETPEELERRMNSALEEILHLGNYDYAVMNDHVSDAVQLIESILKAEKASVVRSRHYWLKTFSS</sequence>
<evidence type="ECO:0000259" key="12">
    <source>
        <dbReference type="PROSITE" id="PS50052"/>
    </source>
</evidence>
<dbReference type="Proteomes" id="UP001158066">
    <property type="component" value="Unassembled WGS sequence"/>
</dbReference>
<gene>
    <name evidence="11" type="primary">gmk</name>
    <name evidence="13" type="ORF">SAMN06296020_10366</name>
</gene>
<dbReference type="HAMAP" id="MF_00328">
    <property type="entry name" value="Guanylate_kinase"/>
    <property type="match status" value="1"/>
</dbReference>
<dbReference type="InterPro" id="IPR027417">
    <property type="entry name" value="P-loop_NTPase"/>
</dbReference>
<dbReference type="Pfam" id="PF00625">
    <property type="entry name" value="Guanylate_kin"/>
    <property type="match status" value="1"/>
</dbReference>
<dbReference type="EMBL" id="FXUF01000003">
    <property type="protein sequence ID" value="SMP46862.1"/>
    <property type="molecule type" value="Genomic_DNA"/>
</dbReference>
<evidence type="ECO:0000256" key="8">
    <source>
        <dbReference type="ARBA" id="ARBA00022840"/>
    </source>
</evidence>
<dbReference type="PANTHER" id="PTHR23117">
    <property type="entry name" value="GUANYLATE KINASE-RELATED"/>
    <property type="match status" value="1"/>
</dbReference>
<dbReference type="GO" id="GO:0005524">
    <property type="term" value="F:ATP binding"/>
    <property type="evidence" value="ECO:0007669"/>
    <property type="project" value="UniProtKB-UniRule"/>
</dbReference>
<protein>
    <recommendedName>
        <fullName evidence="4 11">Guanylate kinase</fullName>
        <ecNumber evidence="3 11">2.7.4.8</ecNumber>
    </recommendedName>
    <alternativeName>
        <fullName evidence="9 11">GMP kinase</fullName>
    </alternativeName>
</protein>
<evidence type="ECO:0000313" key="14">
    <source>
        <dbReference type="Proteomes" id="UP001158066"/>
    </source>
</evidence>
<keyword evidence="6 11" id="KW-0547">Nucleotide-binding</keyword>
<evidence type="ECO:0000256" key="1">
    <source>
        <dbReference type="ARBA" id="ARBA00003531"/>
    </source>
</evidence>
<dbReference type="GO" id="GO:0004385">
    <property type="term" value="F:GMP kinase activity"/>
    <property type="evidence" value="ECO:0007669"/>
    <property type="project" value="UniProtKB-UniRule"/>
</dbReference>
<dbReference type="AlphaFoldDB" id="A0AA45WU81"/>
<comment type="similarity">
    <text evidence="2 11">Belongs to the guanylate kinase family.</text>
</comment>
<evidence type="ECO:0000256" key="4">
    <source>
        <dbReference type="ARBA" id="ARBA00016296"/>
    </source>
</evidence>
<evidence type="ECO:0000256" key="6">
    <source>
        <dbReference type="ARBA" id="ARBA00022741"/>
    </source>
</evidence>
<name>A0AA45WU81_9CLOT</name>
<evidence type="ECO:0000256" key="3">
    <source>
        <dbReference type="ARBA" id="ARBA00012961"/>
    </source>
</evidence>
<dbReference type="FunFam" id="3.30.63.10:FF:000002">
    <property type="entry name" value="Guanylate kinase 1"/>
    <property type="match status" value="1"/>
</dbReference>
<keyword evidence="8 11" id="KW-0067">ATP-binding</keyword>
<comment type="catalytic activity">
    <reaction evidence="10 11">
        <text>GMP + ATP = GDP + ADP</text>
        <dbReference type="Rhea" id="RHEA:20780"/>
        <dbReference type="ChEBI" id="CHEBI:30616"/>
        <dbReference type="ChEBI" id="CHEBI:58115"/>
        <dbReference type="ChEBI" id="CHEBI:58189"/>
        <dbReference type="ChEBI" id="CHEBI:456216"/>
        <dbReference type="EC" id="2.7.4.8"/>
    </reaction>
</comment>
<evidence type="ECO:0000256" key="11">
    <source>
        <dbReference type="HAMAP-Rule" id="MF_00328"/>
    </source>
</evidence>
<keyword evidence="7 11" id="KW-0418">Kinase</keyword>
<keyword evidence="14" id="KW-1185">Reference proteome</keyword>
<proteinExistence type="inferred from homology"/>
<dbReference type="GO" id="GO:0005829">
    <property type="term" value="C:cytosol"/>
    <property type="evidence" value="ECO:0007669"/>
    <property type="project" value="TreeGrafter"/>
</dbReference>
<evidence type="ECO:0000256" key="5">
    <source>
        <dbReference type="ARBA" id="ARBA00022679"/>
    </source>
</evidence>
<keyword evidence="5 11" id="KW-0808">Transferase</keyword>
<dbReference type="PANTHER" id="PTHR23117:SF13">
    <property type="entry name" value="GUANYLATE KINASE"/>
    <property type="match status" value="1"/>
</dbReference>
<dbReference type="SUPFAM" id="SSF52540">
    <property type="entry name" value="P-loop containing nucleoside triphosphate hydrolases"/>
    <property type="match status" value="1"/>
</dbReference>
<dbReference type="RefSeq" id="WP_283408345.1">
    <property type="nucleotide sequence ID" value="NZ_FXUF01000003.1"/>
</dbReference>
<dbReference type="InterPro" id="IPR020590">
    <property type="entry name" value="Guanylate_kinase_CS"/>
</dbReference>